<keyword evidence="4" id="KW-0677">Repeat</keyword>
<protein>
    <recommendedName>
        <fullName evidence="13">ADP,ATP carrier protein</fullName>
    </recommendedName>
</protein>
<dbReference type="PRINTS" id="PR00926">
    <property type="entry name" value="MITOCARRIER"/>
</dbReference>
<proteinExistence type="inferred from homology"/>
<dbReference type="Gene3D" id="1.50.40.10">
    <property type="entry name" value="Mitochondrial carrier domain"/>
    <property type="match status" value="1"/>
</dbReference>
<dbReference type="SUPFAM" id="SSF103506">
    <property type="entry name" value="Mitochondrial carrier"/>
    <property type="match status" value="1"/>
</dbReference>
<evidence type="ECO:0000256" key="1">
    <source>
        <dbReference type="ARBA" id="ARBA00004225"/>
    </source>
</evidence>
<evidence type="ECO:0008006" key="13">
    <source>
        <dbReference type="Google" id="ProtNLM"/>
    </source>
</evidence>
<keyword evidence="7 8" id="KW-0472">Membrane</keyword>
<keyword evidence="3 8" id="KW-0812">Transmembrane</keyword>
<feature type="repeat" description="Solcar" evidence="8">
    <location>
        <begin position="12"/>
        <end position="99"/>
    </location>
</feature>
<feature type="repeat" description="Solcar" evidence="8">
    <location>
        <begin position="107"/>
        <end position="199"/>
    </location>
</feature>
<accession>A0A2U1J1J0</accession>
<comment type="caution">
    <text evidence="11">The sequence shown here is derived from an EMBL/GenBank/DDBJ whole genome shotgun (WGS) entry which is preliminary data.</text>
</comment>
<dbReference type="InterPro" id="IPR018108">
    <property type="entry name" value="MCP_transmembrane"/>
</dbReference>
<evidence type="ECO:0000256" key="5">
    <source>
        <dbReference type="ARBA" id="ARBA00022989"/>
    </source>
</evidence>
<comment type="similarity">
    <text evidence="9">Belongs to the mitochondrial carrier (TC 2.A.29) family.</text>
</comment>
<keyword evidence="12" id="KW-1185">Reference proteome</keyword>
<comment type="subcellular location">
    <subcellularLocation>
        <location evidence="1">Mitochondrion membrane</location>
        <topology evidence="1">Multi-pass membrane protein</topology>
    </subcellularLocation>
</comment>
<dbReference type="InterPro" id="IPR002067">
    <property type="entry name" value="MCP"/>
</dbReference>
<sequence length="326" mass="36455">MSSKDNISYAAKTFIIGGLAGCSAKTVVAPLDRVKILFQTRNPDFERYIGVRFGMFKAGKDIFRKYGIMGLFRGHSMQLARIYPYAAIKFMMFEQIRKILIPTPDKNTNFRHFLSGAGAGVLSVFFTYPFDMIRVRMAYETPKDNSGATRARKMARIIYNEGANSLKLLNFYRGFVMSVVGMIPYGGVSFLTHNFFVTLGKTKFADIAVLPKKETSGSGGLLAGKRNKHRKTELRAWAELTAGGLSGVFAQTCSYPFELVRRRLQVSGSNNPEKKIKMIQVAKSIYSTQGFGGFFVGLTIGYVKVLPMFAVSFYTYAKLKSFLDIE</sequence>
<evidence type="ECO:0000256" key="8">
    <source>
        <dbReference type="PROSITE-ProRule" id="PRU00282"/>
    </source>
</evidence>
<feature type="transmembrane region" description="Helical" evidence="10">
    <location>
        <begin position="291"/>
        <end position="317"/>
    </location>
</feature>
<name>A0A2U1J1J0_SMIAN</name>
<dbReference type="GO" id="GO:0031966">
    <property type="term" value="C:mitochondrial membrane"/>
    <property type="evidence" value="ECO:0007669"/>
    <property type="project" value="UniProtKB-SubCell"/>
</dbReference>
<dbReference type="PROSITE" id="PS50920">
    <property type="entry name" value="SOLCAR"/>
    <property type="match status" value="3"/>
</dbReference>
<evidence type="ECO:0000313" key="12">
    <source>
        <dbReference type="Proteomes" id="UP000245591"/>
    </source>
</evidence>
<evidence type="ECO:0000256" key="7">
    <source>
        <dbReference type="ARBA" id="ARBA00023136"/>
    </source>
</evidence>
<evidence type="ECO:0000256" key="2">
    <source>
        <dbReference type="ARBA" id="ARBA00022448"/>
    </source>
</evidence>
<keyword evidence="6" id="KW-0496">Mitochondrion</keyword>
<keyword evidence="2 9" id="KW-0813">Transport</keyword>
<evidence type="ECO:0000256" key="10">
    <source>
        <dbReference type="SAM" id="Phobius"/>
    </source>
</evidence>
<dbReference type="AlphaFoldDB" id="A0A2U1J1J0"/>
<dbReference type="GO" id="GO:0055085">
    <property type="term" value="P:transmembrane transport"/>
    <property type="evidence" value="ECO:0007669"/>
    <property type="project" value="InterPro"/>
</dbReference>
<gene>
    <name evidence="11" type="ORF">BB558_005141</name>
</gene>
<evidence type="ECO:0000313" key="11">
    <source>
        <dbReference type="EMBL" id="PVZ98852.1"/>
    </source>
</evidence>
<keyword evidence="5 10" id="KW-1133">Transmembrane helix</keyword>
<dbReference type="InterPro" id="IPR023395">
    <property type="entry name" value="MCP_dom_sf"/>
</dbReference>
<organism evidence="11 12">
    <name type="scientific">Smittium angustum</name>
    <dbReference type="NCBI Taxonomy" id="133377"/>
    <lineage>
        <taxon>Eukaryota</taxon>
        <taxon>Fungi</taxon>
        <taxon>Fungi incertae sedis</taxon>
        <taxon>Zoopagomycota</taxon>
        <taxon>Kickxellomycotina</taxon>
        <taxon>Harpellomycetes</taxon>
        <taxon>Harpellales</taxon>
        <taxon>Legeriomycetaceae</taxon>
        <taxon>Smittium</taxon>
    </lineage>
</organism>
<evidence type="ECO:0000256" key="9">
    <source>
        <dbReference type="RuleBase" id="RU000488"/>
    </source>
</evidence>
<evidence type="ECO:0000256" key="6">
    <source>
        <dbReference type="ARBA" id="ARBA00023128"/>
    </source>
</evidence>
<dbReference type="EMBL" id="MBFU01000502">
    <property type="protein sequence ID" value="PVZ98852.1"/>
    <property type="molecule type" value="Genomic_DNA"/>
</dbReference>
<evidence type="ECO:0000256" key="3">
    <source>
        <dbReference type="ARBA" id="ARBA00022692"/>
    </source>
</evidence>
<feature type="repeat" description="Solcar" evidence="8">
    <location>
        <begin position="234"/>
        <end position="322"/>
    </location>
</feature>
<dbReference type="Proteomes" id="UP000245591">
    <property type="component" value="Unassembled WGS sequence"/>
</dbReference>
<reference evidence="11 12" key="1">
    <citation type="journal article" date="2018" name="MBio">
        <title>Comparative Genomics Reveals the Core Gene Toolbox for the Fungus-Insect Symbiosis.</title>
        <authorList>
            <person name="Wang Y."/>
            <person name="Stata M."/>
            <person name="Wang W."/>
            <person name="Stajich J.E."/>
            <person name="White M.M."/>
            <person name="Moncalvo J.M."/>
        </authorList>
    </citation>
    <scope>NUCLEOTIDE SEQUENCE [LARGE SCALE GENOMIC DNA]</scope>
    <source>
        <strain evidence="11 12">AUS-126-30</strain>
    </source>
</reference>
<dbReference type="PANTHER" id="PTHR24089">
    <property type="entry name" value="SOLUTE CARRIER FAMILY 25"/>
    <property type="match status" value="1"/>
</dbReference>
<evidence type="ECO:0000256" key="4">
    <source>
        <dbReference type="ARBA" id="ARBA00022737"/>
    </source>
</evidence>
<dbReference type="Pfam" id="PF00153">
    <property type="entry name" value="Mito_carr"/>
    <property type="match status" value="3"/>
</dbReference>